<evidence type="ECO:0000256" key="5">
    <source>
        <dbReference type="ARBA" id="ARBA00022723"/>
    </source>
</evidence>
<feature type="region of interest" description="Disordered" evidence="15">
    <location>
        <begin position="398"/>
        <end position="428"/>
    </location>
</feature>
<evidence type="ECO:0000256" key="9">
    <source>
        <dbReference type="ARBA" id="ARBA00022843"/>
    </source>
</evidence>
<keyword evidence="4" id="KW-1017">Isopeptide bond</keyword>
<keyword evidence="7 14" id="KW-0863">Zinc-finger</keyword>
<keyword evidence="18" id="KW-1185">Reference proteome</keyword>
<feature type="domain" description="C2H2-type" evidence="16">
    <location>
        <begin position="484"/>
        <end position="511"/>
    </location>
</feature>
<comment type="function">
    <text evidence="1">May be involved in transcriptional regulation.</text>
</comment>
<dbReference type="FunFam" id="3.30.160.60:FF:001792">
    <property type="entry name" value="Zinc finger and BTB domain-containing 40"/>
    <property type="match status" value="1"/>
</dbReference>
<dbReference type="GO" id="GO:0005634">
    <property type="term" value="C:nucleus"/>
    <property type="evidence" value="ECO:0007669"/>
    <property type="project" value="UniProtKB-SubCell"/>
</dbReference>
<feature type="compositionally biased region" description="Basic and acidic residues" evidence="15">
    <location>
        <begin position="344"/>
        <end position="364"/>
    </location>
</feature>
<dbReference type="InterPro" id="IPR010916">
    <property type="entry name" value="TonB_box_CS"/>
</dbReference>
<dbReference type="PROSITE" id="PS50157">
    <property type="entry name" value="ZINC_FINGER_C2H2_2"/>
    <property type="match status" value="3"/>
</dbReference>
<evidence type="ECO:0000256" key="1">
    <source>
        <dbReference type="ARBA" id="ARBA00003767"/>
    </source>
</evidence>
<evidence type="ECO:0000256" key="3">
    <source>
        <dbReference type="ARBA" id="ARBA00006991"/>
    </source>
</evidence>
<dbReference type="SMART" id="SM00355">
    <property type="entry name" value="ZnF_C2H2"/>
    <property type="match status" value="3"/>
</dbReference>
<dbReference type="InterPro" id="IPR036236">
    <property type="entry name" value="Znf_C2H2_sf"/>
</dbReference>
<dbReference type="GO" id="GO:0003677">
    <property type="term" value="F:DNA binding"/>
    <property type="evidence" value="ECO:0007669"/>
    <property type="project" value="UniProtKB-KW"/>
</dbReference>
<feature type="domain" description="C2H2-type" evidence="16">
    <location>
        <begin position="456"/>
        <end position="483"/>
    </location>
</feature>
<evidence type="ECO:0000256" key="8">
    <source>
        <dbReference type="ARBA" id="ARBA00022833"/>
    </source>
</evidence>
<organism evidence="17 18">
    <name type="scientific">Sinanodonta woodiana</name>
    <name type="common">Chinese pond mussel</name>
    <name type="synonym">Anodonta woodiana</name>
    <dbReference type="NCBI Taxonomy" id="1069815"/>
    <lineage>
        <taxon>Eukaryota</taxon>
        <taxon>Metazoa</taxon>
        <taxon>Spiralia</taxon>
        <taxon>Lophotrochozoa</taxon>
        <taxon>Mollusca</taxon>
        <taxon>Bivalvia</taxon>
        <taxon>Autobranchia</taxon>
        <taxon>Heteroconchia</taxon>
        <taxon>Palaeoheterodonta</taxon>
        <taxon>Unionida</taxon>
        <taxon>Unionoidea</taxon>
        <taxon>Unionidae</taxon>
        <taxon>Unioninae</taxon>
        <taxon>Sinanodonta</taxon>
    </lineage>
</organism>
<evidence type="ECO:0000259" key="16">
    <source>
        <dbReference type="PROSITE" id="PS50157"/>
    </source>
</evidence>
<keyword evidence="5" id="KW-0479">Metal-binding</keyword>
<feature type="domain" description="C2H2-type" evidence="16">
    <location>
        <begin position="512"/>
        <end position="540"/>
    </location>
</feature>
<reference evidence="17 18" key="1">
    <citation type="submission" date="2024-11" db="EMBL/GenBank/DDBJ databases">
        <title>Chromosome-level genome assembly of the freshwater bivalve Anodonta woodiana.</title>
        <authorList>
            <person name="Chen X."/>
        </authorList>
    </citation>
    <scope>NUCLEOTIDE SEQUENCE [LARGE SCALE GENOMIC DNA]</scope>
    <source>
        <strain evidence="17">MN2024</strain>
        <tissue evidence="17">Gills</tissue>
    </source>
</reference>
<evidence type="ECO:0000313" key="18">
    <source>
        <dbReference type="Proteomes" id="UP001634394"/>
    </source>
</evidence>
<comment type="similarity">
    <text evidence="3">Belongs to the krueppel C2H2-type zinc-finger protein family.</text>
</comment>
<dbReference type="PROSITE" id="PS00430">
    <property type="entry name" value="TONB_DEPENDENT_REC_1"/>
    <property type="match status" value="1"/>
</dbReference>
<evidence type="ECO:0000313" key="17">
    <source>
        <dbReference type="EMBL" id="KAL3885352.1"/>
    </source>
</evidence>
<evidence type="ECO:0000256" key="4">
    <source>
        <dbReference type="ARBA" id="ARBA00022499"/>
    </source>
</evidence>
<comment type="subcellular location">
    <subcellularLocation>
        <location evidence="2">Nucleus</location>
    </subcellularLocation>
</comment>
<dbReference type="PANTHER" id="PTHR24394">
    <property type="entry name" value="ZINC FINGER PROTEIN"/>
    <property type="match status" value="1"/>
</dbReference>
<dbReference type="AlphaFoldDB" id="A0ABD3XK02"/>
<keyword evidence="10" id="KW-0805">Transcription regulation</keyword>
<dbReference type="PANTHER" id="PTHR24394:SF29">
    <property type="entry name" value="MYONEURIN"/>
    <property type="match status" value="1"/>
</dbReference>
<dbReference type="EMBL" id="JBJQND010000002">
    <property type="protein sequence ID" value="KAL3885352.1"/>
    <property type="molecule type" value="Genomic_DNA"/>
</dbReference>
<evidence type="ECO:0000256" key="6">
    <source>
        <dbReference type="ARBA" id="ARBA00022737"/>
    </source>
</evidence>
<evidence type="ECO:0000256" key="13">
    <source>
        <dbReference type="ARBA" id="ARBA00023242"/>
    </source>
</evidence>
<dbReference type="GO" id="GO:0008270">
    <property type="term" value="F:zinc ion binding"/>
    <property type="evidence" value="ECO:0007669"/>
    <property type="project" value="UniProtKB-KW"/>
</dbReference>
<keyword evidence="11" id="KW-0238">DNA-binding</keyword>
<evidence type="ECO:0000256" key="14">
    <source>
        <dbReference type="PROSITE-ProRule" id="PRU00042"/>
    </source>
</evidence>
<evidence type="ECO:0000256" key="11">
    <source>
        <dbReference type="ARBA" id="ARBA00023125"/>
    </source>
</evidence>
<keyword evidence="12" id="KW-0804">Transcription</keyword>
<evidence type="ECO:0000256" key="7">
    <source>
        <dbReference type="ARBA" id="ARBA00022771"/>
    </source>
</evidence>
<dbReference type="InterPro" id="IPR013087">
    <property type="entry name" value="Znf_C2H2_type"/>
</dbReference>
<keyword evidence="6" id="KW-0677">Repeat</keyword>
<comment type="caution">
    <text evidence="17">The sequence shown here is derived from an EMBL/GenBank/DDBJ whole genome shotgun (WGS) entry which is preliminary data.</text>
</comment>
<dbReference type="Pfam" id="PF00096">
    <property type="entry name" value="zf-C2H2"/>
    <property type="match status" value="1"/>
</dbReference>
<dbReference type="PROSITE" id="PS00028">
    <property type="entry name" value="ZINC_FINGER_C2H2_1"/>
    <property type="match status" value="2"/>
</dbReference>
<evidence type="ECO:0000256" key="10">
    <source>
        <dbReference type="ARBA" id="ARBA00023015"/>
    </source>
</evidence>
<name>A0ABD3XK02_SINWO</name>
<dbReference type="SUPFAM" id="SSF57667">
    <property type="entry name" value="beta-beta-alpha zinc fingers"/>
    <property type="match status" value="1"/>
</dbReference>
<evidence type="ECO:0000256" key="2">
    <source>
        <dbReference type="ARBA" id="ARBA00004123"/>
    </source>
</evidence>
<dbReference type="Gene3D" id="3.30.160.60">
    <property type="entry name" value="Classic Zinc Finger"/>
    <property type="match status" value="2"/>
</dbReference>
<feature type="region of interest" description="Disordered" evidence="15">
    <location>
        <begin position="302"/>
        <end position="372"/>
    </location>
</feature>
<keyword evidence="8" id="KW-0862">Zinc</keyword>
<feature type="compositionally biased region" description="Basic and acidic residues" evidence="15">
    <location>
        <begin position="302"/>
        <end position="317"/>
    </location>
</feature>
<evidence type="ECO:0000256" key="12">
    <source>
        <dbReference type="ARBA" id="ARBA00023163"/>
    </source>
</evidence>
<gene>
    <name evidence="17" type="ORF">ACJMK2_025423</name>
</gene>
<protein>
    <recommendedName>
        <fullName evidence="16">C2H2-type domain-containing protein</fullName>
    </recommendedName>
</protein>
<dbReference type="Proteomes" id="UP001634394">
    <property type="component" value="Unassembled WGS sequence"/>
</dbReference>
<accession>A0ABD3XK02</accession>
<sequence length="548" mass="62227">MENSPEMIQALKIVLKCEIQSLLQRLADTGEESVVVTASAIDASTSHLCSTKGEGFIELSNINEIKKQFLFFCSGFHEGSQSTQAVRRTEFQQSCFPQHRKKKFFPPSASHQGSSSSLSTWQGCSGAPDVSIKNIVKVPKQRQMSHDMNLFQRDRGKDIDSVPHMGQMSMYMSPDGTVEYSTEDSVEVQEDFPVERQADIIRNMKLLEQVGNRQSTERKGTLKTSVIDLSEDDCMSDMEVLKQKPIVEAQKNSKTSKPYTEETHIFNKPVGNYGFDESLNAYKISEQISKYHKQEELQCKVKDTESTDIEEQNRMEYDQSYESPNLKNKLEIKEEPVDGPLSEFDVKFDRPSYHSTEKESVHSSKKDRRKYMRLDVGEQSGDGSFSASDEGVSQIAAAVPTQDAESTEASDASFEEKGHQDFSSGFSDLANSDWGQNQTVGSHTFETAFVEIGHMAKCLICEKVLYNKNNRKFHWRSHVGDKRYKCDICGKAFTHPSNMRSHRRTHTGEKPFGCEFCEKRYGRRDHLASHKLKYHIEHANVELTDVNT</sequence>
<keyword evidence="9" id="KW-0832">Ubl conjugation</keyword>
<evidence type="ECO:0000256" key="15">
    <source>
        <dbReference type="SAM" id="MobiDB-lite"/>
    </source>
</evidence>
<proteinExistence type="inferred from homology"/>
<keyword evidence="13" id="KW-0539">Nucleus</keyword>